<feature type="domain" description="HTH marR-type" evidence="3">
    <location>
        <begin position="44"/>
        <end position="87"/>
    </location>
</feature>
<dbReference type="PANTHER" id="PTHR18964:SF149">
    <property type="entry name" value="BIFUNCTIONAL UDP-N-ACETYLGLUCOSAMINE 2-EPIMERASE_N-ACETYLMANNOSAMINE KINASE"/>
    <property type="match status" value="1"/>
</dbReference>
<organism evidence="4 5">
    <name type="scientific">Bifidobacterium bohemicum DSM 22767</name>
    <dbReference type="NCBI Taxonomy" id="1437606"/>
    <lineage>
        <taxon>Bacteria</taxon>
        <taxon>Bacillati</taxon>
        <taxon>Actinomycetota</taxon>
        <taxon>Actinomycetes</taxon>
        <taxon>Bifidobacteriales</taxon>
        <taxon>Bifidobacteriaceae</taxon>
        <taxon>Bifidobacterium</taxon>
    </lineage>
</organism>
<evidence type="ECO:0000259" key="3">
    <source>
        <dbReference type="Pfam" id="PF01047"/>
    </source>
</evidence>
<evidence type="ECO:0000313" key="4">
    <source>
        <dbReference type="EMBL" id="KFI46950.1"/>
    </source>
</evidence>
<protein>
    <submittedName>
        <fullName evidence="4">ROK family transcriptional regulator</fullName>
        <ecNumber evidence="4">2.7.1.2</ecNumber>
    </submittedName>
</protein>
<dbReference type="Pfam" id="PF01047">
    <property type="entry name" value="MarR"/>
    <property type="match status" value="1"/>
</dbReference>
<dbReference type="Pfam" id="PF00480">
    <property type="entry name" value="ROK"/>
    <property type="match status" value="1"/>
</dbReference>
<dbReference type="Gene3D" id="1.10.10.10">
    <property type="entry name" value="Winged helix-like DNA-binding domain superfamily/Winged helix DNA-binding domain"/>
    <property type="match status" value="1"/>
</dbReference>
<dbReference type="SUPFAM" id="SSF46785">
    <property type="entry name" value="Winged helix' DNA-binding domain"/>
    <property type="match status" value="1"/>
</dbReference>
<comment type="similarity">
    <text evidence="1">Belongs to the ROK (NagC/XylR) family.</text>
</comment>
<dbReference type="Proteomes" id="UP000029096">
    <property type="component" value="Unassembled WGS sequence"/>
</dbReference>
<dbReference type="AlphaFoldDB" id="A0A086ZKA0"/>
<dbReference type="InterPro" id="IPR036390">
    <property type="entry name" value="WH_DNA-bd_sf"/>
</dbReference>
<dbReference type="GO" id="GO:0004340">
    <property type="term" value="F:glucokinase activity"/>
    <property type="evidence" value="ECO:0007669"/>
    <property type="project" value="UniProtKB-EC"/>
</dbReference>
<feature type="region of interest" description="Disordered" evidence="2">
    <location>
        <begin position="1"/>
        <end position="41"/>
    </location>
</feature>
<dbReference type="EMBL" id="JGYP01000001">
    <property type="protein sequence ID" value="KFI46950.1"/>
    <property type="molecule type" value="Genomic_DNA"/>
</dbReference>
<name>A0A086ZKA0_9BIFI</name>
<evidence type="ECO:0000256" key="2">
    <source>
        <dbReference type="SAM" id="MobiDB-lite"/>
    </source>
</evidence>
<dbReference type="PANTHER" id="PTHR18964">
    <property type="entry name" value="ROK (REPRESSOR, ORF, KINASE) FAMILY"/>
    <property type="match status" value="1"/>
</dbReference>
<dbReference type="InterPro" id="IPR043129">
    <property type="entry name" value="ATPase_NBD"/>
</dbReference>
<dbReference type="InterPro" id="IPR036388">
    <property type="entry name" value="WH-like_DNA-bd_sf"/>
</dbReference>
<dbReference type="EC" id="2.7.1.2" evidence="4"/>
<accession>A0A086ZKA0</accession>
<dbReference type="InterPro" id="IPR049874">
    <property type="entry name" value="ROK_cs"/>
</dbReference>
<keyword evidence="4" id="KW-0808">Transferase</keyword>
<dbReference type="GO" id="GO:0003700">
    <property type="term" value="F:DNA-binding transcription factor activity"/>
    <property type="evidence" value="ECO:0007669"/>
    <property type="project" value="InterPro"/>
</dbReference>
<reference evidence="4 5" key="1">
    <citation type="submission" date="2014-03" db="EMBL/GenBank/DDBJ databases">
        <title>Genomics of Bifidobacteria.</title>
        <authorList>
            <person name="Ventura M."/>
            <person name="Milani C."/>
            <person name="Lugli G.A."/>
        </authorList>
    </citation>
    <scope>NUCLEOTIDE SEQUENCE [LARGE SCALE GENOMIC DNA]</scope>
    <source>
        <strain evidence="4 5">DSM 22767</strain>
    </source>
</reference>
<evidence type="ECO:0000256" key="1">
    <source>
        <dbReference type="ARBA" id="ARBA00006479"/>
    </source>
</evidence>
<dbReference type="InterPro" id="IPR000600">
    <property type="entry name" value="ROK"/>
</dbReference>
<dbReference type="InterPro" id="IPR000835">
    <property type="entry name" value="HTH_MarR-typ"/>
</dbReference>
<proteinExistence type="inferred from homology"/>
<dbReference type="PROSITE" id="PS01125">
    <property type="entry name" value="ROK"/>
    <property type="match status" value="1"/>
</dbReference>
<sequence>MPFVSPVAPGSTSSDDSRPMPPETRVASISPETPARMKDPESNRSHILWHLYHHGVSSRAQLAKALDLTPAAITKITAHLIETGIIEEVGDIQGSKRRRSIGLELKSQNFHVMGIKFARSLVQVGVFDLKGTRLSLTTLPPVDDDHISRTIDAIHRYVDDSLTHDRLIVAIGMAVPGPYLKDEGRAALISSMPHWRAINFRREFATESPVPVFIEQDARAGALAQRLFGGHETTDCLAYFLLGEGVGLGVVENGELIRGALGAATEIGHVSIDALNGRPCECGNTGCLERYCSAGAIHERVNELGIVDGSRNMGHAQACEALFALCNQVSPDQSGHDNTATGIGRSIYSDEIQEQARALVRDIGRYVGYGCVTICNTFNPSSIVLGDIAARGGRPLIEAAREIVNQRVVPEIARSTRITVSNLPTDAAVLGAAATAITEFLDHPSRFFDNDRSGPKHGGRAKEG</sequence>
<dbReference type="Gene3D" id="3.30.420.40">
    <property type="match status" value="2"/>
</dbReference>
<gene>
    <name evidence="4" type="ORF">BBOH_0424</name>
</gene>
<dbReference type="eggNOG" id="COG1940">
    <property type="taxonomic scope" value="Bacteria"/>
</dbReference>
<keyword evidence="5" id="KW-1185">Reference proteome</keyword>
<dbReference type="SUPFAM" id="SSF53067">
    <property type="entry name" value="Actin-like ATPase domain"/>
    <property type="match status" value="1"/>
</dbReference>
<evidence type="ECO:0000313" key="5">
    <source>
        <dbReference type="Proteomes" id="UP000029096"/>
    </source>
</evidence>
<comment type="caution">
    <text evidence="4">The sequence shown here is derived from an EMBL/GenBank/DDBJ whole genome shotgun (WGS) entry which is preliminary data.</text>
</comment>
<dbReference type="STRING" id="1437606.BBOH_0424"/>